<dbReference type="AlphaFoldDB" id="A0A8C5R5F8"/>
<keyword evidence="4" id="KW-0106">Calcium</keyword>
<dbReference type="Ensembl" id="ENSLLET00000048484.1">
    <property type="protein sequence ID" value="ENSLLEP00000046642.1"/>
    <property type="gene ID" value="ENSLLEG00000029539.1"/>
</dbReference>
<dbReference type="PANTHER" id="PTHR44324">
    <property type="entry name" value="WD40 REPEAT DOMAIN 95"/>
    <property type="match status" value="1"/>
</dbReference>
<feature type="region of interest" description="Disordered" evidence="6">
    <location>
        <begin position="773"/>
        <end position="842"/>
    </location>
</feature>
<feature type="repeat" description="WD" evidence="5">
    <location>
        <begin position="569"/>
        <end position="610"/>
    </location>
</feature>
<dbReference type="InterPro" id="IPR019775">
    <property type="entry name" value="WD40_repeat_CS"/>
</dbReference>
<dbReference type="Proteomes" id="UP000694569">
    <property type="component" value="Unplaced"/>
</dbReference>
<evidence type="ECO:0000256" key="4">
    <source>
        <dbReference type="ARBA" id="ARBA00022837"/>
    </source>
</evidence>
<dbReference type="PROSITE" id="PS00018">
    <property type="entry name" value="EF_HAND_1"/>
    <property type="match status" value="1"/>
</dbReference>
<dbReference type="Gene3D" id="1.10.238.10">
    <property type="entry name" value="EF-hand"/>
    <property type="match status" value="1"/>
</dbReference>
<reference evidence="8" key="1">
    <citation type="submission" date="2025-08" db="UniProtKB">
        <authorList>
            <consortium name="Ensembl"/>
        </authorList>
    </citation>
    <scope>IDENTIFICATION</scope>
</reference>
<feature type="repeat" description="WD" evidence="5">
    <location>
        <begin position="338"/>
        <end position="379"/>
    </location>
</feature>
<dbReference type="InterPro" id="IPR051242">
    <property type="entry name" value="WD-EF-hand_domain"/>
</dbReference>
<evidence type="ECO:0000313" key="9">
    <source>
        <dbReference type="Proteomes" id="UP000694569"/>
    </source>
</evidence>
<dbReference type="InterPro" id="IPR011992">
    <property type="entry name" value="EF-hand-dom_pair"/>
</dbReference>
<evidence type="ECO:0000256" key="2">
    <source>
        <dbReference type="ARBA" id="ARBA00022723"/>
    </source>
</evidence>
<dbReference type="Pfam" id="PF00400">
    <property type="entry name" value="WD40"/>
    <property type="match status" value="5"/>
</dbReference>
<evidence type="ECO:0000256" key="5">
    <source>
        <dbReference type="PROSITE-ProRule" id="PRU00221"/>
    </source>
</evidence>
<dbReference type="InterPro" id="IPR036322">
    <property type="entry name" value="WD40_repeat_dom_sf"/>
</dbReference>
<feature type="compositionally biased region" description="Basic and acidic residues" evidence="6">
    <location>
        <begin position="798"/>
        <end position="807"/>
    </location>
</feature>
<proteinExistence type="predicted"/>
<accession>A0A8C5R5F8</accession>
<dbReference type="PRINTS" id="PR00320">
    <property type="entry name" value="GPROTEINBRPT"/>
</dbReference>
<dbReference type="PROSITE" id="PS50294">
    <property type="entry name" value="WD_REPEATS_REGION"/>
    <property type="match status" value="2"/>
</dbReference>
<dbReference type="InterPro" id="IPR018247">
    <property type="entry name" value="EF_Hand_1_Ca_BS"/>
</dbReference>
<feature type="region of interest" description="Disordered" evidence="6">
    <location>
        <begin position="932"/>
        <end position="958"/>
    </location>
</feature>
<dbReference type="SUPFAM" id="SSF50978">
    <property type="entry name" value="WD40 repeat-like"/>
    <property type="match status" value="2"/>
</dbReference>
<evidence type="ECO:0000256" key="1">
    <source>
        <dbReference type="ARBA" id="ARBA00022574"/>
    </source>
</evidence>
<dbReference type="InterPro" id="IPR001680">
    <property type="entry name" value="WD40_rpt"/>
</dbReference>
<reference evidence="8" key="2">
    <citation type="submission" date="2025-09" db="UniProtKB">
        <authorList>
            <consortium name="Ensembl"/>
        </authorList>
    </citation>
    <scope>IDENTIFICATION</scope>
</reference>
<dbReference type="InterPro" id="IPR015943">
    <property type="entry name" value="WD40/YVTN_repeat-like_dom_sf"/>
</dbReference>
<keyword evidence="3" id="KW-0677">Repeat</keyword>
<name>A0A8C5R5F8_9ANUR</name>
<evidence type="ECO:0000259" key="7">
    <source>
        <dbReference type="PROSITE" id="PS50222"/>
    </source>
</evidence>
<dbReference type="GO" id="GO:0005509">
    <property type="term" value="F:calcium ion binding"/>
    <property type="evidence" value="ECO:0007669"/>
    <property type="project" value="InterPro"/>
</dbReference>
<dbReference type="GeneTree" id="ENSGT00940000166249"/>
<dbReference type="PROSITE" id="PS00678">
    <property type="entry name" value="WD_REPEATS_1"/>
    <property type="match status" value="3"/>
</dbReference>
<dbReference type="OrthoDB" id="10251381at2759"/>
<keyword evidence="2" id="KW-0479">Metal-binding</keyword>
<protein>
    <recommendedName>
        <fullName evidence="7">EF-hand domain-containing protein</fullName>
    </recommendedName>
</protein>
<dbReference type="PANTHER" id="PTHR44324:SF3">
    <property type="entry name" value="WD REPEAT-CONTAINING PROTEIN 49-LIKE"/>
    <property type="match status" value="1"/>
</dbReference>
<feature type="compositionally biased region" description="Polar residues" evidence="6">
    <location>
        <begin position="932"/>
        <end position="943"/>
    </location>
</feature>
<keyword evidence="1 5" id="KW-0853">WD repeat</keyword>
<dbReference type="Gene3D" id="2.130.10.10">
    <property type="entry name" value="YVTN repeat-like/Quinoprotein amine dehydrogenase"/>
    <property type="match status" value="3"/>
</dbReference>
<dbReference type="PROSITE" id="PS50222">
    <property type="entry name" value="EF_HAND_2"/>
    <property type="match status" value="1"/>
</dbReference>
<dbReference type="InterPro" id="IPR002048">
    <property type="entry name" value="EF_hand_dom"/>
</dbReference>
<feature type="domain" description="EF-hand" evidence="7">
    <location>
        <begin position="18"/>
        <end position="53"/>
    </location>
</feature>
<sequence length="958" mass="108247">MTLREFQNVLTELFGSEYWDDHMELLFNKVDTSCDGYVDWDEFCTYMLLQYKEKDYIITRKTTFVGPPLIKFCLRNKQEPTSRILAITHPPPLWFVSVSKGGILTVWNAALQPQKSYEITSDSSDAQSGKRRFKSWTTDAVYMSNVHKLAVATTSRDIHFFDVSTMNMFEEFHLFGLNHIPTCFTYWFNEKSPGDCSLLLWGDDSGGVNLLRILKPNSGVFEKPFSQQPAPQNVFMQELKDHSSLLAYQAIPDVHPEAVTKLLYVPEQELIITSSGSCTTSLVIMDIQRKGKTYTWNINKGIQCFDYCKTLNLLVTGGLDHKVRLWNQYVPSRPIAVLSEHTLPILDVVIYEPLNQLFSYSKDSVLKVWDIFSHSCLQTLVLKFPCLQPGRIHEQGNFPFLLVPRTPPQLLVTYSDYVGMLRLAQPDLHEEALVTHDTPLSAVLYNSFFHQVVTASEDSTVIVWDVETGTKCLLLDNVHGCEEITCMAFDRSQRKLITGARNGTLKVWNIQNGHNLHRLQPVEEAEVTCVLPLRDQTFLSVGWNRKIVLYDITNVENLYVSADAMWRGGHPHKEDILTADFCPSLGLLVTGSFDGEIIVWNVETQRVYLYLRKCPHNRPNPPVDKVLFLHHRASLKDAAILISSEAGTLRWWSVFAHQKTFGYFYAPNKTDESVFGLSSCENDNLLVSGDTSGFIHVWDVSQYGLRAIDQLREDRPPLLFSFKAHDGTIVSVESFLLDSEHFIVSGSSDRTARLWTQDGKCVGTFGQSKPWKLRNPATYQDGWTEESKSKQRANLPKSMEDQREKGGETSNRQGGESARAGTKSAENPRLGGTCPTGSDETGLIHEVLPGRALQDELTKKPVSKKERRLLGAEIDLGKCHRFGQLCSPFQALVTSEVQEVPLPRNLSMRMASYFGSGSEEPDWTLIQDANQAASRKPSQTLHSIQPPALGIPPRSHHL</sequence>
<organism evidence="8 9">
    <name type="scientific">Leptobrachium leishanense</name>
    <name type="common">Leishan spiny toad</name>
    <dbReference type="NCBI Taxonomy" id="445787"/>
    <lineage>
        <taxon>Eukaryota</taxon>
        <taxon>Metazoa</taxon>
        <taxon>Chordata</taxon>
        <taxon>Craniata</taxon>
        <taxon>Vertebrata</taxon>
        <taxon>Euteleostomi</taxon>
        <taxon>Amphibia</taxon>
        <taxon>Batrachia</taxon>
        <taxon>Anura</taxon>
        <taxon>Pelobatoidea</taxon>
        <taxon>Megophryidae</taxon>
        <taxon>Leptobrachium</taxon>
    </lineage>
</organism>
<evidence type="ECO:0000256" key="6">
    <source>
        <dbReference type="SAM" id="MobiDB-lite"/>
    </source>
</evidence>
<feature type="repeat" description="WD" evidence="5">
    <location>
        <begin position="433"/>
        <end position="474"/>
    </location>
</feature>
<feature type="repeat" description="WD" evidence="5">
    <location>
        <begin position="484"/>
        <end position="518"/>
    </location>
</feature>
<keyword evidence="9" id="KW-1185">Reference proteome</keyword>
<dbReference type="PROSITE" id="PS50082">
    <property type="entry name" value="WD_REPEATS_2"/>
    <property type="match status" value="4"/>
</dbReference>
<dbReference type="InterPro" id="IPR020472">
    <property type="entry name" value="WD40_PAC1"/>
</dbReference>
<evidence type="ECO:0000256" key="3">
    <source>
        <dbReference type="ARBA" id="ARBA00022737"/>
    </source>
</evidence>
<dbReference type="SMART" id="SM00320">
    <property type="entry name" value="WD40"/>
    <property type="match status" value="10"/>
</dbReference>
<dbReference type="SUPFAM" id="SSF47473">
    <property type="entry name" value="EF-hand"/>
    <property type="match status" value="1"/>
</dbReference>
<evidence type="ECO:0000313" key="8">
    <source>
        <dbReference type="Ensembl" id="ENSLLEP00000046642.1"/>
    </source>
</evidence>